<sequence length="71" mass="8070">MNNVTQPPRQIQWQKSSFSGIDAEDCVELARDEERLLLRESDDPDTVIATTPARLNALVRWQKSRRAEGGC</sequence>
<dbReference type="Pfam" id="PF04149">
    <property type="entry name" value="DUF397"/>
    <property type="match status" value="1"/>
</dbReference>
<gene>
    <name evidence="2" type="ORF">DEJ49_16225</name>
</gene>
<dbReference type="RefSeq" id="WP_150184783.1">
    <property type="nucleotide sequence ID" value="NZ_CP029191.1"/>
</dbReference>
<evidence type="ECO:0000313" key="3">
    <source>
        <dbReference type="Proteomes" id="UP000324015"/>
    </source>
</evidence>
<evidence type="ECO:0000313" key="2">
    <source>
        <dbReference type="EMBL" id="QES42333.1"/>
    </source>
</evidence>
<dbReference type="AlphaFoldDB" id="A0A5P2CIM9"/>
<evidence type="ECO:0000259" key="1">
    <source>
        <dbReference type="Pfam" id="PF04149"/>
    </source>
</evidence>
<organism evidence="2 3">
    <name type="scientific">Streptomyces venezuelae</name>
    <dbReference type="NCBI Taxonomy" id="54571"/>
    <lineage>
        <taxon>Bacteria</taxon>
        <taxon>Bacillati</taxon>
        <taxon>Actinomycetota</taxon>
        <taxon>Actinomycetes</taxon>
        <taxon>Kitasatosporales</taxon>
        <taxon>Streptomycetaceae</taxon>
        <taxon>Streptomyces</taxon>
    </lineage>
</organism>
<dbReference type="EMBL" id="CP029191">
    <property type="protein sequence ID" value="QES42333.1"/>
    <property type="molecule type" value="Genomic_DNA"/>
</dbReference>
<name>A0A5P2CIM9_STRVZ</name>
<dbReference type="Proteomes" id="UP000324015">
    <property type="component" value="Chromosome"/>
</dbReference>
<accession>A0A5P2CIM9</accession>
<proteinExistence type="predicted"/>
<protein>
    <submittedName>
        <fullName evidence="2">DUF397 domain-containing protein</fullName>
    </submittedName>
</protein>
<reference evidence="2 3" key="1">
    <citation type="submission" date="2018-05" db="EMBL/GenBank/DDBJ databases">
        <title>Streptomyces venezuelae.</title>
        <authorList>
            <person name="Kim W."/>
            <person name="Lee N."/>
            <person name="Cho B.-K."/>
        </authorList>
    </citation>
    <scope>NUCLEOTIDE SEQUENCE [LARGE SCALE GENOMIC DNA]</scope>
    <source>
        <strain evidence="2 3">ATCC 14585</strain>
    </source>
</reference>
<feature type="domain" description="DUF397" evidence="1">
    <location>
        <begin position="12"/>
        <end position="60"/>
    </location>
</feature>
<dbReference type="InterPro" id="IPR007278">
    <property type="entry name" value="DUF397"/>
</dbReference>